<organism evidence="9 10">
    <name type="scientific">Paramormyrops kingsleyae</name>
    <dbReference type="NCBI Taxonomy" id="1676925"/>
    <lineage>
        <taxon>Eukaryota</taxon>
        <taxon>Metazoa</taxon>
        <taxon>Chordata</taxon>
        <taxon>Craniata</taxon>
        <taxon>Vertebrata</taxon>
        <taxon>Euteleostomi</taxon>
        <taxon>Actinopterygii</taxon>
        <taxon>Neopterygii</taxon>
        <taxon>Teleostei</taxon>
        <taxon>Osteoglossocephala</taxon>
        <taxon>Osteoglossomorpha</taxon>
        <taxon>Osteoglossiformes</taxon>
        <taxon>Mormyridae</taxon>
        <taxon>Paramormyrops</taxon>
    </lineage>
</organism>
<dbReference type="PANTHER" id="PTHR13559">
    <property type="entry name" value="INTRACELLULAR TRAFFIC PROTEIN-RELATED"/>
    <property type="match status" value="1"/>
</dbReference>
<accession>A0A3B3TFE6</accession>
<dbReference type="InterPro" id="IPR043970">
    <property type="entry name" value="FUZ/MON1/HPS1_longin_3"/>
</dbReference>
<dbReference type="CTD" id="80199"/>
<dbReference type="GO" id="GO:0005856">
    <property type="term" value="C:cytoskeleton"/>
    <property type="evidence" value="ECO:0007669"/>
    <property type="project" value="UniProtKB-SubCell"/>
</dbReference>
<keyword evidence="3" id="KW-0963">Cytoplasm</keyword>
<feature type="domain" description="FUZ/MON1/HPS1 third Longin" evidence="8">
    <location>
        <begin position="291"/>
        <end position="413"/>
    </location>
</feature>
<evidence type="ECO:0000259" key="7">
    <source>
        <dbReference type="Pfam" id="PF19037"/>
    </source>
</evidence>
<dbReference type="GO" id="GO:0016192">
    <property type="term" value="P:vesicle-mediated transport"/>
    <property type="evidence" value="ECO:0007669"/>
    <property type="project" value="InterPro"/>
</dbReference>
<protein>
    <submittedName>
        <fullName evidence="9">Fuzzy planar cell polarity protein</fullName>
    </submittedName>
</protein>
<evidence type="ECO:0000313" key="10">
    <source>
        <dbReference type="Proteomes" id="UP000261540"/>
    </source>
</evidence>
<evidence type="ECO:0000259" key="6">
    <source>
        <dbReference type="Pfam" id="PF19036"/>
    </source>
</evidence>
<dbReference type="InterPro" id="IPR043971">
    <property type="entry name" value="FUZ/MON1/HPS1_longin_2"/>
</dbReference>
<keyword evidence="5" id="KW-0732">Signal</keyword>
<dbReference type="Pfam" id="PF19038">
    <property type="entry name" value="Fuz_longin_3"/>
    <property type="match status" value="1"/>
</dbReference>
<proteinExistence type="inferred from homology"/>
<comment type="subcellular location">
    <subcellularLocation>
        <location evidence="1">Cytoplasm</location>
        <location evidence="1">Cytoskeleton</location>
    </subcellularLocation>
</comment>
<dbReference type="PANTHER" id="PTHR13559:SF1">
    <property type="entry name" value="PROTEIN FUZZY HOMOLOG"/>
    <property type="match status" value="1"/>
</dbReference>
<evidence type="ECO:0000256" key="2">
    <source>
        <dbReference type="ARBA" id="ARBA00008550"/>
    </source>
</evidence>
<feature type="signal peptide" evidence="5">
    <location>
        <begin position="1"/>
        <end position="17"/>
    </location>
</feature>
<feature type="domain" description="FUZ/MON1/HPS1 first Longin" evidence="6">
    <location>
        <begin position="8"/>
        <end position="131"/>
    </location>
</feature>
<dbReference type="InterPro" id="IPR043972">
    <property type="entry name" value="FUZ/MON1/HPS1_longin_1"/>
</dbReference>
<feature type="chain" id="PRO_5017442015" evidence="5">
    <location>
        <begin position="18"/>
        <end position="417"/>
    </location>
</feature>
<dbReference type="KEGG" id="pki:111835606"/>
<dbReference type="Proteomes" id="UP000261540">
    <property type="component" value="Unplaced"/>
</dbReference>
<evidence type="ECO:0000259" key="8">
    <source>
        <dbReference type="Pfam" id="PF19038"/>
    </source>
</evidence>
<sequence length="417" mass="45893">MLQAGAVQLLCLTASSGVPLFCRGASKQLPFSVIGSLNGVHMFAGGQGVQLFNCDTDRGGRVLWKVFHDSVMLIAVTGQRSDACGNLQLRRLLDNVWNCMVLVLGLEELTNVRNVERLKRELRSCYQLIDTFLDIGKDWMGDLTHCVECLLPAQPAVLQDTLNAFAQAAESDFGCLLVHGKMVVATDKWWRLAPQEVVLLAALVRTLGGSACCDCPIFLPQGSPTVPHRLLRFQLLPGVNVCMLCGPTPTLQSVEGELVVRFWRPLVDMLHGCQALHQRCFPGSVGLHRDVLALLLINRESSRAVSSVHPAPSAPGAPSPIRRWELLRLLFTFATTRYFSQTEAPQKGEQLPPPEEFAPGFSDQPQQCYLVTDECKFFALQTPQHQLYILTAVSVPTFALRPLATRTLSTLTDSTGF</sequence>
<dbReference type="AlphaFoldDB" id="A0A3B3TFE6"/>
<feature type="domain" description="FUZ/MON1/HPS1 second Longin" evidence="7">
    <location>
        <begin position="172"/>
        <end position="262"/>
    </location>
</feature>
<keyword evidence="10" id="KW-1185">Reference proteome</keyword>
<reference evidence="9" key="1">
    <citation type="submission" date="2025-08" db="UniProtKB">
        <authorList>
            <consortium name="Ensembl"/>
        </authorList>
    </citation>
    <scope>IDENTIFICATION</scope>
</reference>
<dbReference type="Ensembl" id="ENSPKIT00000023107.1">
    <property type="protein sequence ID" value="ENSPKIP00000042022.1"/>
    <property type="gene ID" value="ENSPKIG00000018379.1"/>
</dbReference>
<reference evidence="9" key="2">
    <citation type="submission" date="2025-09" db="UniProtKB">
        <authorList>
            <consortium name="Ensembl"/>
        </authorList>
    </citation>
    <scope>IDENTIFICATION</scope>
</reference>
<dbReference type="Pfam" id="PF19037">
    <property type="entry name" value="Fuz_longin_2"/>
    <property type="match status" value="1"/>
</dbReference>
<keyword evidence="4" id="KW-0206">Cytoskeleton</keyword>
<evidence type="ECO:0000256" key="4">
    <source>
        <dbReference type="ARBA" id="ARBA00023212"/>
    </source>
</evidence>
<dbReference type="InterPro" id="IPR026069">
    <property type="entry name" value="Fuzzy"/>
</dbReference>
<evidence type="ECO:0000256" key="1">
    <source>
        <dbReference type="ARBA" id="ARBA00004245"/>
    </source>
</evidence>
<dbReference type="GeneTree" id="ENSGT00390000010727"/>
<evidence type="ECO:0000313" key="9">
    <source>
        <dbReference type="Ensembl" id="ENSPKIP00000042022.1"/>
    </source>
</evidence>
<comment type="similarity">
    <text evidence="2">Belongs to the fuzzy family.</text>
</comment>
<dbReference type="GO" id="GO:1905515">
    <property type="term" value="P:non-motile cilium assembly"/>
    <property type="evidence" value="ECO:0007669"/>
    <property type="project" value="TreeGrafter"/>
</dbReference>
<name>A0A3B3TFE6_9TELE</name>
<dbReference type="OrthoDB" id="74835at2759"/>
<dbReference type="STRING" id="1676925.ENSPKIP00000042022"/>
<evidence type="ECO:0000256" key="3">
    <source>
        <dbReference type="ARBA" id="ARBA00022490"/>
    </source>
</evidence>
<evidence type="ECO:0000256" key="5">
    <source>
        <dbReference type="SAM" id="SignalP"/>
    </source>
</evidence>
<dbReference type="Pfam" id="PF19036">
    <property type="entry name" value="Fuz_longin_1"/>
    <property type="match status" value="1"/>
</dbReference>